<dbReference type="InterPro" id="IPR001846">
    <property type="entry name" value="VWF_type-D"/>
</dbReference>
<dbReference type="InterPro" id="IPR051495">
    <property type="entry name" value="Epithelial_Barrier/Signaling"/>
</dbReference>
<dbReference type="PANTHER" id="PTHR13802">
    <property type="entry name" value="MUCIN 4-RELATED"/>
    <property type="match status" value="1"/>
</dbReference>
<dbReference type="PROSITE" id="PS51233">
    <property type="entry name" value="VWFD"/>
    <property type="match status" value="1"/>
</dbReference>
<dbReference type="AlphaFoldDB" id="A0A0P8BG92"/>
<feature type="region of interest" description="Disordered" evidence="1">
    <location>
        <begin position="268"/>
        <end position="296"/>
    </location>
</feature>
<accession>A0A0P8BG92</accession>
<sequence length="742" mass="81516">MPRYPMRHHRAHWLRFCLLFLVTAVITIISFSHSVAFASVEPAAELVRLQGRLESLTGYRLTKRVVETHRDADQLYFLGPADGRPHPYARANAVVGNPDDLDSLTDASGTGGGPIEAWDVCLIVLGDDYFDGALDGNDQKQVLAHELAHCYQFDRMGGVVNTPEDWLREGTADWIGHQLVNPTHIGQRRWRDYLQSLRSLSDRSYESTIFFSHLAYQGVDVWNLFDRFYANRAAELSSLGAEDKFELLMRLTGDRDRLLETWPMGLEGDPSAGRDWDTDDPNITDEGRGSRPLSVPGNTAIAPTTQYLWDVTLPPNKIVTLTVTNGYGGIRFGRDTERFSRSFTKRYCVEGTCECEGRPIGGVTYVPTSEALLAVTADFTPGEINVQVEDVPCEEEADTAATRPPATRPPATSGDGARGSSYGDPHIVTYDGYRYSFQTVGEFVLSKSQDAHFEVQARQSQVPSNSHLSLNTAAAMKVAGHQVAIYAQDFPDGVTPLWVDGVPTKMTEGELTLPGGGSVMATGDRHYSIRWPSGERVEIKGIRAGGEDFINITPYVPRADAGTLSGLLGDFDGTLNNDLRVQGGAVVPAQDAYASVTQLINRVIDVPISLNQVQRAFFEQLYRQFGDSWRITPATSLFDYGPGQSTETFTNRAFPDRFPSLAGVAPAQIREATQLCQEAEIGAVFMEGCVFDIAATGETGFLAAAVNAVADTVVQEVTDRVVDAIRDEVQNAIPIRLPRWPF</sequence>
<gene>
    <name evidence="3" type="ORF">HLUCCA11_20715</name>
</gene>
<organism evidence="3 4">
    <name type="scientific">Phormidesmis priestleyi Ana</name>
    <dbReference type="NCBI Taxonomy" id="1666911"/>
    <lineage>
        <taxon>Bacteria</taxon>
        <taxon>Bacillati</taxon>
        <taxon>Cyanobacteriota</taxon>
        <taxon>Cyanophyceae</taxon>
        <taxon>Leptolyngbyales</taxon>
        <taxon>Leptolyngbyaceae</taxon>
        <taxon>Phormidesmis</taxon>
    </lineage>
</organism>
<proteinExistence type="predicted"/>
<dbReference type="PATRIC" id="fig|1666911.3.peg.3065"/>
<evidence type="ECO:0000313" key="3">
    <source>
        <dbReference type="EMBL" id="KPQ32753.1"/>
    </source>
</evidence>
<reference evidence="3 4" key="1">
    <citation type="submission" date="2015-09" db="EMBL/GenBank/DDBJ databases">
        <title>Identification and resolution of microdiversity through metagenomic sequencing of parallel consortia.</title>
        <authorList>
            <person name="Nelson W.C."/>
            <person name="Romine M.F."/>
            <person name="Lindemann S.R."/>
        </authorList>
    </citation>
    <scope>NUCLEOTIDE SEQUENCE [LARGE SCALE GENOMIC DNA]</scope>
    <source>
        <strain evidence="3">Ana</strain>
    </source>
</reference>
<dbReference type="Pfam" id="PF00094">
    <property type="entry name" value="VWD"/>
    <property type="match status" value="1"/>
</dbReference>
<dbReference type="PANTHER" id="PTHR13802:SF65">
    <property type="entry name" value="NIDOGEN"/>
    <property type="match status" value="1"/>
</dbReference>
<feature type="region of interest" description="Disordered" evidence="1">
    <location>
        <begin position="393"/>
        <end position="423"/>
    </location>
</feature>
<evidence type="ECO:0000256" key="1">
    <source>
        <dbReference type="SAM" id="MobiDB-lite"/>
    </source>
</evidence>
<comment type="caution">
    <text evidence="3">The sequence shown here is derived from an EMBL/GenBank/DDBJ whole genome shotgun (WGS) entry which is preliminary data.</text>
</comment>
<dbReference type="EMBL" id="LJZR01000047">
    <property type="protein sequence ID" value="KPQ32753.1"/>
    <property type="molecule type" value="Genomic_DNA"/>
</dbReference>
<feature type="compositionally biased region" description="Low complexity" evidence="1">
    <location>
        <begin position="399"/>
        <end position="412"/>
    </location>
</feature>
<evidence type="ECO:0000259" key="2">
    <source>
        <dbReference type="PROSITE" id="PS51233"/>
    </source>
</evidence>
<feature type="domain" description="VWFD" evidence="2">
    <location>
        <begin position="417"/>
        <end position="637"/>
    </location>
</feature>
<name>A0A0P8BG92_9CYAN</name>
<dbReference type="STRING" id="1666911.HLUCCA11_20715"/>
<protein>
    <submittedName>
        <fullName evidence="3">von Willebrand factor type D domain/Peptidase MA superfamily</fullName>
    </submittedName>
</protein>
<evidence type="ECO:0000313" key="4">
    <source>
        <dbReference type="Proteomes" id="UP000050465"/>
    </source>
</evidence>
<dbReference type="Proteomes" id="UP000050465">
    <property type="component" value="Unassembled WGS sequence"/>
</dbReference>
<dbReference type="SUPFAM" id="SSF55486">
    <property type="entry name" value="Metalloproteases ('zincins'), catalytic domain"/>
    <property type="match status" value="1"/>
</dbReference>